<feature type="transmembrane region" description="Helical" evidence="1">
    <location>
        <begin position="232"/>
        <end position="251"/>
    </location>
</feature>
<evidence type="ECO:0000313" key="2">
    <source>
        <dbReference type="EMBL" id="RUO59635.1"/>
    </source>
</evidence>
<comment type="caution">
    <text evidence="2">The sequence shown here is derived from an EMBL/GenBank/DDBJ whole genome shotgun (WGS) entry which is preliminary data.</text>
</comment>
<keyword evidence="1" id="KW-1133">Transmembrane helix</keyword>
<proteinExistence type="predicted"/>
<evidence type="ECO:0008006" key="4">
    <source>
        <dbReference type="Google" id="ProtNLM"/>
    </source>
</evidence>
<sequence length="411" mass="47592">MFEAWLFLLLTLSSLIVALWADPSEGKVLFIFSAPFVFFLGLFPAHFLTGIGAEKGWLALDSYTLTWRSWLWLTIISLSYSLAFLMTRYLVESRGEAVGQHRLSTSLINTYSPAKIKLFFYLLSVLAFTAFLLNFSRVGFSVAMMFTAPRKYEVLFGQYWYINYLYFLHVPALIMYALRIYIGNNKFFDHIIAIGLVLISAFHGIKYTVFDALFFPLTFYIALVGFEKIRGVFYFSVLLFLSFFTVFSFFVRGSDSEGLDLALAFLNYLIPNYYNLFYQLELNTFPMTLSIDIFFGHLSGIFAEHRLAGGFILNEKYNMITGAATVLASLSIFGFVIFYTLFNTIYISIRKSSITLLYLKSYILISYLMFFYSYYIGSKYKYIYFFLVFIILDILLRNPSYSVGNEKKDES</sequence>
<feature type="transmembrane region" description="Helical" evidence="1">
    <location>
        <begin position="161"/>
        <end position="181"/>
    </location>
</feature>
<feature type="transmembrane region" description="Helical" evidence="1">
    <location>
        <begin position="118"/>
        <end position="140"/>
    </location>
</feature>
<gene>
    <name evidence="2" type="ORF">CWI76_05730</name>
</gene>
<keyword evidence="1" id="KW-0812">Transmembrane</keyword>
<feature type="transmembrane region" description="Helical" evidence="1">
    <location>
        <begin position="70"/>
        <end position="91"/>
    </location>
</feature>
<feature type="transmembrane region" description="Helical" evidence="1">
    <location>
        <begin position="354"/>
        <end position="376"/>
    </location>
</feature>
<dbReference type="AlphaFoldDB" id="A0A432YFF2"/>
<dbReference type="EMBL" id="PIPZ01000002">
    <property type="protein sequence ID" value="RUO59635.1"/>
    <property type="molecule type" value="Genomic_DNA"/>
</dbReference>
<evidence type="ECO:0000256" key="1">
    <source>
        <dbReference type="SAM" id="Phobius"/>
    </source>
</evidence>
<feature type="transmembrane region" description="Helical" evidence="1">
    <location>
        <begin position="187"/>
        <end position="202"/>
    </location>
</feature>
<dbReference type="RefSeq" id="WP_126759406.1">
    <property type="nucleotide sequence ID" value="NZ_PIPZ01000002.1"/>
</dbReference>
<evidence type="ECO:0000313" key="3">
    <source>
        <dbReference type="Proteomes" id="UP000288127"/>
    </source>
</evidence>
<feature type="transmembrane region" description="Helical" evidence="1">
    <location>
        <begin position="382"/>
        <end position="398"/>
    </location>
</feature>
<dbReference type="OrthoDB" id="9817884at2"/>
<keyword evidence="1" id="KW-0472">Membrane</keyword>
<feature type="transmembrane region" description="Helical" evidence="1">
    <location>
        <begin position="319"/>
        <end position="342"/>
    </location>
</feature>
<organism evidence="2 3">
    <name type="scientific">Pseudidiomarina marina</name>
    <dbReference type="NCBI Taxonomy" id="502366"/>
    <lineage>
        <taxon>Bacteria</taxon>
        <taxon>Pseudomonadati</taxon>
        <taxon>Pseudomonadota</taxon>
        <taxon>Gammaproteobacteria</taxon>
        <taxon>Alteromonadales</taxon>
        <taxon>Idiomarinaceae</taxon>
        <taxon>Pseudidiomarina</taxon>
    </lineage>
</organism>
<keyword evidence="3" id="KW-1185">Reference proteome</keyword>
<name>A0A432YFF2_9GAMM</name>
<dbReference type="Proteomes" id="UP000288127">
    <property type="component" value="Unassembled WGS sequence"/>
</dbReference>
<accession>A0A432YFF2</accession>
<protein>
    <recommendedName>
        <fullName evidence="4">Oligosaccharide repeat unit polymerase</fullName>
    </recommendedName>
</protein>
<feature type="transmembrane region" description="Helical" evidence="1">
    <location>
        <begin position="28"/>
        <end position="49"/>
    </location>
</feature>
<reference evidence="3" key="1">
    <citation type="journal article" date="2018" name="Front. Microbiol.">
        <title>Genome-Based Analysis Reveals the Taxonomy and Diversity of the Family Idiomarinaceae.</title>
        <authorList>
            <person name="Liu Y."/>
            <person name="Lai Q."/>
            <person name="Shao Z."/>
        </authorList>
    </citation>
    <scope>NUCLEOTIDE SEQUENCE [LARGE SCALE GENOMIC DNA]</scope>
    <source>
        <strain evidence="3">PIM1</strain>
    </source>
</reference>
<feature type="transmembrane region" description="Helical" evidence="1">
    <location>
        <begin position="258"/>
        <end position="277"/>
    </location>
</feature>